<evidence type="ECO:0000256" key="1">
    <source>
        <dbReference type="ARBA" id="ARBA00004651"/>
    </source>
</evidence>
<evidence type="ECO:0000256" key="5">
    <source>
        <dbReference type="ARBA" id="ARBA00022989"/>
    </source>
</evidence>
<protein>
    <recommendedName>
        <fullName evidence="9">Undecaprenyl/decaprenyl-phosphate alpha-N-acetylglucosaminyl 1-phosphate transferase</fullName>
    </recommendedName>
</protein>
<dbReference type="GO" id="GO:0005886">
    <property type="term" value="C:plasma membrane"/>
    <property type="evidence" value="ECO:0007669"/>
    <property type="project" value="UniProtKB-SubCell"/>
</dbReference>
<feature type="transmembrane region" description="Helical" evidence="7">
    <location>
        <begin position="538"/>
        <end position="556"/>
    </location>
</feature>
<accession>A0A380TGT4</accession>
<feature type="transmembrane region" description="Helical" evidence="7">
    <location>
        <begin position="427"/>
        <end position="444"/>
    </location>
</feature>
<evidence type="ECO:0000313" key="8">
    <source>
        <dbReference type="EMBL" id="SUS06864.1"/>
    </source>
</evidence>
<comment type="subcellular location">
    <subcellularLocation>
        <location evidence="1">Cell membrane</location>
        <topology evidence="1">Multi-pass membrane protein</topology>
    </subcellularLocation>
</comment>
<feature type="transmembrane region" description="Helical" evidence="7">
    <location>
        <begin position="154"/>
        <end position="171"/>
    </location>
</feature>
<feature type="transmembrane region" description="Helical" evidence="7">
    <location>
        <begin position="489"/>
        <end position="507"/>
    </location>
</feature>
<feature type="transmembrane region" description="Helical" evidence="7">
    <location>
        <begin position="456"/>
        <end position="477"/>
    </location>
</feature>
<feature type="transmembrane region" description="Helical" evidence="7">
    <location>
        <begin position="371"/>
        <end position="392"/>
    </location>
</feature>
<keyword evidence="6 7" id="KW-0472">Membrane</keyword>
<feature type="transmembrane region" description="Helical" evidence="7">
    <location>
        <begin position="98"/>
        <end position="115"/>
    </location>
</feature>
<dbReference type="PANTHER" id="PTHR22926:SF3">
    <property type="entry name" value="UNDECAPRENYL-PHOSPHATE ALPHA-N-ACETYLGLUCOSAMINYL 1-PHOSPHATE TRANSFERASE"/>
    <property type="match status" value="1"/>
</dbReference>
<keyword evidence="4 7" id="KW-0812">Transmembrane</keyword>
<dbReference type="GO" id="GO:0044038">
    <property type="term" value="P:cell wall macromolecule biosynthetic process"/>
    <property type="evidence" value="ECO:0007669"/>
    <property type="project" value="TreeGrafter"/>
</dbReference>
<dbReference type="CDD" id="cd06853">
    <property type="entry name" value="GT_WecA_like"/>
    <property type="match status" value="1"/>
</dbReference>
<dbReference type="PANTHER" id="PTHR22926">
    <property type="entry name" value="PHOSPHO-N-ACETYLMURAMOYL-PENTAPEPTIDE-TRANSFERASE"/>
    <property type="match status" value="1"/>
</dbReference>
<feature type="transmembrane region" description="Helical" evidence="7">
    <location>
        <begin position="513"/>
        <end position="531"/>
    </location>
</feature>
<keyword evidence="2" id="KW-1003">Cell membrane</keyword>
<dbReference type="GO" id="GO:0071555">
    <property type="term" value="P:cell wall organization"/>
    <property type="evidence" value="ECO:0007669"/>
    <property type="project" value="TreeGrafter"/>
</dbReference>
<feature type="transmembrane region" description="Helical" evidence="7">
    <location>
        <begin position="309"/>
        <end position="331"/>
    </location>
</feature>
<feature type="transmembrane region" description="Helical" evidence="7">
    <location>
        <begin position="6"/>
        <end position="26"/>
    </location>
</feature>
<feature type="transmembrane region" description="Helical" evidence="7">
    <location>
        <begin position="127"/>
        <end position="147"/>
    </location>
</feature>
<keyword evidence="3" id="KW-0808">Transferase</keyword>
<evidence type="ECO:0000256" key="7">
    <source>
        <dbReference type="SAM" id="Phobius"/>
    </source>
</evidence>
<gene>
    <name evidence="8" type="ORF">DF3PB_340002</name>
</gene>
<dbReference type="GO" id="GO:0009103">
    <property type="term" value="P:lipopolysaccharide biosynthetic process"/>
    <property type="evidence" value="ECO:0007669"/>
    <property type="project" value="TreeGrafter"/>
</dbReference>
<sequence>MAYLASGLVSLLVTFAVMPSLARLAVQLGIVDHPSARKRHARPTPLCGGIAMACGAGLSLLLWAPSEERTLQCLTAGLLVFVVGVYDDCRGLHFRWRLLSQVVAATLIVQAGLTIEHVPLLRSHPGFDWLALPLTLLFIVGVTNAVNLLDGLDGLAGGCMLLSFLAIAVIAPTADAALTTLVAAVAIGALFGFLRFNTYRAMVFMGDAGSTLLGFALAVAGILLVREGNGTVSPILLLPLIGLPVVDTTQVVIVRLLRGGSPFAADRSHLHHRLLGLGLRHREVVLVLYAVQALLIGTALILRDAPERTVLLVFTVQAVLAVLAIQVPTLLGWRYRTATDVQVEDEREEAGGFAAASGVERRNQWLRRLDWLPPLSSALIRIAVVVFILLGSIIPGEVPPALAVAALLAALLVLLEDRGMVAGGLAMSRLGAFAAALMACQLMMQGYPPLARMPSGWLLFGFGIALMSVLTIAVRVTRRQVFPLSNQDGLAVLAALTVVGGMLGGVVPPALGGPVIALTALFYGCEFVFVRDRSELRLVRLATVVSLIIVGTRGFLT</sequence>
<dbReference type="Pfam" id="PF00953">
    <property type="entry name" value="Glycos_transf_4"/>
    <property type="match status" value="1"/>
</dbReference>
<feature type="transmembrane region" description="Helical" evidence="7">
    <location>
        <begin position="69"/>
        <end position="86"/>
    </location>
</feature>
<dbReference type="AlphaFoldDB" id="A0A380TGT4"/>
<evidence type="ECO:0008006" key="9">
    <source>
        <dbReference type="Google" id="ProtNLM"/>
    </source>
</evidence>
<feature type="transmembrane region" description="Helical" evidence="7">
    <location>
        <begin position="284"/>
        <end position="303"/>
    </location>
</feature>
<evidence type="ECO:0000256" key="3">
    <source>
        <dbReference type="ARBA" id="ARBA00022679"/>
    </source>
</evidence>
<evidence type="ECO:0000256" key="2">
    <source>
        <dbReference type="ARBA" id="ARBA00022475"/>
    </source>
</evidence>
<dbReference type="InterPro" id="IPR000715">
    <property type="entry name" value="Glycosyl_transferase_4"/>
</dbReference>
<reference evidence="8" key="1">
    <citation type="submission" date="2018-07" db="EMBL/GenBank/DDBJ databases">
        <authorList>
            <person name="Quirk P.G."/>
            <person name="Krulwich T.A."/>
        </authorList>
    </citation>
    <scope>NUCLEOTIDE SEQUENCE</scope>
</reference>
<organism evidence="8">
    <name type="scientific">metagenome</name>
    <dbReference type="NCBI Taxonomy" id="256318"/>
    <lineage>
        <taxon>unclassified sequences</taxon>
        <taxon>metagenomes</taxon>
    </lineage>
</organism>
<evidence type="ECO:0000256" key="4">
    <source>
        <dbReference type="ARBA" id="ARBA00022692"/>
    </source>
</evidence>
<evidence type="ECO:0000256" key="6">
    <source>
        <dbReference type="ARBA" id="ARBA00023136"/>
    </source>
</evidence>
<keyword evidence="5 7" id="KW-1133">Transmembrane helix</keyword>
<feature type="transmembrane region" description="Helical" evidence="7">
    <location>
        <begin position="398"/>
        <end position="415"/>
    </location>
</feature>
<dbReference type="EMBL" id="UIDG01000268">
    <property type="protein sequence ID" value="SUS06864.1"/>
    <property type="molecule type" value="Genomic_DNA"/>
</dbReference>
<feature type="transmembrane region" description="Helical" evidence="7">
    <location>
        <begin position="201"/>
        <end position="224"/>
    </location>
</feature>
<name>A0A380TGT4_9ZZZZ</name>
<feature type="transmembrane region" description="Helical" evidence="7">
    <location>
        <begin position="46"/>
        <end position="63"/>
    </location>
</feature>
<feature type="transmembrane region" description="Helical" evidence="7">
    <location>
        <begin position="177"/>
        <end position="194"/>
    </location>
</feature>
<proteinExistence type="predicted"/>
<dbReference type="GO" id="GO:0016780">
    <property type="term" value="F:phosphotransferase activity, for other substituted phosphate groups"/>
    <property type="evidence" value="ECO:0007669"/>
    <property type="project" value="InterPro"/>
</dbReference>
<feature type="transmembrane region" description="Helical" evidence="7">
    <location>
        <begin position="236"/>
        <end position="257"/>
    </location>
</feature>